<dbReference type="SUPFAM" id="SSF53756">
    <property type="entry name" value="UDP-Glycosyltransferase/glycogen phosphorylase"/>
    <property type="match status" value="1"/>
</dbReference>
<comment type="similarity">
    <text evidence="2">Belongs to the CDP-glycerol glycerophosphotransferase family.</text>
</comment>
<gene>
    <name evidence="7" type="ORF">EV686_1054</name>
</gene>
<evidence type="ECO:0000256" key="6">
    <source>
        <dbReference type="ARBA" id="ARBA00023136"/>
    </source>
</evidence>
<comment type="subcellular location">
    <subcellularLocation>
        <location evidence="1">Cell membrane</location>
        <topology evidence="1">Peripheral membrane protein</topology>
    </subcellularLocation>
</comment>
<keyword evidence="3" id="KW-1003">Cell membrane</keyword>
<dbReference type="InterPro" id="IPR043148">
    <property type="entry name" value="TagF_C"/>
</dbReference>
<keyword evidence="4 7" id="KW-0808">Transferase</keyword>
<evidence type="ECO:0000256" key="5">
    <source>
        <dbReference type="ARBA" id="ARBA00022944"/>
    </source>
</evidence>
<evidence type="ECO:0000313" key="7">
    <source>
        <dbReference type="EMBL" id="TCU98307.1"/>
    </source>
</evidence>
<evidence type="ECO:0000256" key="3">
    <source>
        <dbReference type="ARBA" id="ARBA00022475"/>
    </source>
</evidence>
<dbReference type="RefSeq" id="WP_132476981.1">
    <property type="nucleotide sequence ID" value="NZ_JBHRVM010000001.1"/>
</dbReference>
<dbReference type="Gene3D" id="3.40.50.12580">
    <property type="match status" value="1"/>
</dbReference>
<dbReference type="InterPro" id="IPR007554">
    <property type="entry name" value="Glycerophosphate_synth"/>
</dbReference>
<dbReference type="GO" id="GO:0019350">
    <property type="term" value="P:teichoic acid biosynthetic process"/>
    <property type="evidence" value="ECO:0007669"/>
    <property type="project" value="UniProtKB-KW"/>
</dbReference>
<dbReference type="EMBL" id="SMBX01000005">
    <property type="protein sequence ID" value="TCU98307.1"/>
    <property type="molecule type" value="Genomic_DNA"/>
</dbReference>
<name>A0A4R3V4W3_9BURK</name>
<proteinExistence type="inferred from homology"/>
<evidence type="ECO:0000313" key="8">
    <source>
        <dbReference type="Proteomes" id="UP000294692"/>
    </source>
</evidence>
<evidence type="ECO:0000256" key="1">
    <source>
        <dbReference type="ARBA" id="ARBA00004202"/>
    </source>
</evidence>
<organism evidence="7 8">
    <name type="scientific">Paracandidimonas soli</name>
    <dbReference type="NCBI Taxonomy" id="1917182"/>
    <lineage>
        <taxon>Bacteria</taxon>
        <taxon>Pseudomonadati</taxon>
        <taxon>Pseudomonadota</taxon>
        <taxon>Betaproteobacteria</taxon>
        <taxon>Burkholderiales</taxon>
        <taxon>Alcaligenaceae</taxon>
        <taxon>Paracandidimonas</taxon>
    </lineage>
</organism>
<dbReference type="InterPro" id="IPR043149">
    <property type="entry name" value="TagF_N"/>
</dbReference>
<dbReference type="GO" id="GO:0005886">
    <property type="term" value="C:plasma membrane"/>
    <property type="evidence" value="ECO:0007669"/>
    <property type="project" value="UniProtKB-SubCell"/>
</dbReference>
<keyword evidence="6" id="KW-0472">Membrane</keyword>
<keyword evidence="8" id="KW-1185">Reference proteome</keyword>
<comment type="caution">
    <text evidence="7">The sequence shown here is derived from an EMBL/GenBank/DDBJ whole genome shotgun (WGS) entry which is preliminary data.</text>
</comment>
<sequence length="392" mass="45567">MLNLFIKKSGALVFHCINFFVSLVFPKSKCLWLYGEWFGNRFDDNSSYAFRAKSEKAIRKVWITKNKKLLEEIVAKGYECYLAYSLYGLYLQARAGVFFCSVNSKDFCFSSINPRCVVIQLWHGLPIKKIGFDVKEERWIKRVLLAIRRHTIDSYDYILSPSSSFDHIFCSAFKVKEDNIIHCAYPRCDGFMVNDDTRDCLRNQLNIDTKYIFFYLPTHRNEGKSGWKIKGLIDDMKRLNGFLQTHDITVIIKPHYYENQNYEEECCGNVKIVKNLPFGLYESLGCSDGLITDYSSVCLDYIFTGNPIFFYMPDLESYLNGDRESYFDLNEIVCAPCADVSSLMREIDFFVKHGKKKEYLRLAINRNFLPGSISGEFQKIAEELINGNQKAK</sequence>
<dbReference type="Pfam" id="PF04464">
    <property type="entry name" value="Glyphos_transf"/>
    <property type="match status" value="1"/>
</dbReference>
<reference evidence="7 8" key="1">
    <citation type="submission" date="2019-03" db="EMBL/GenBank/DDBJ databases">
        <title>Genomic Encyclopedia of Type Strains, Phase IV (KMG-IV): sequencing the most valuable type-strain genomes for metagenomic binning, comparative biology and taxonomic classification.</title>
        <authorList>
            <person name="Goeker M."/>
        </authorList>
    </citation>
    <scope>NUCLEOTIDE SEQUENCE [LARGE SCALE GENOMIC DNA]</scope>
    <source>
        <strain evidence="7 8">DSM 100048</strain>
    </source>
</reference>
<dbReference type="Gene3D" id="3.40.50.11820">
    <property type="match status" value="1"/>
</dbReference>
<keyword evidence="5" id="KW-0777">Teichoic acid biosynthesis</keyword>
<dbReference type="InterPro" id="IPR051612">
    <property type="entry name" value="Teichoic_Acid_Biosynth"/>
</dbReference>
<dbReference type="GO" id="GO:0047355">
    <property type="term" value="F:CDP-glycerol glycerophosphotransferase activity"/>
    <property type="evidence" value="ECO:0007669"/>
    <property type="project" value="InterPro"/>
</dbReference>
<dbReference type="PANTHER" id="PTHR37316:SF3">
    <property type="entry name" value="TEICHOIC ACID GLYCEROL-PHOSPHATE TRANSFERASE"/>
    <property type="match status" value="1"/>
</dbReference>
<accession>A0A4R3V4W3</accession>
<dbReference type="PANTHER" id="PTHR37316">
    <property type="entry name" value="TEICHOIC ACID GLYCEROL-PHOSPHATE PRIMASE"/>
    <property type="match status" value="1"/>
</dbReference>
<dbReference type="OrthoDB" id="8887110at2"/>
<evidence type="ECO:0000256" key="4">
    <source>
        <dbReference type="ARBA" id="ARBA00022679"/>
    </source>
</evidence>
<protein>
    <submittedName>
        <fullName evidence="7">CDP-glycerol glycerophosphotransferase (TagB/SpsB family)</fullName>
    </submittedName>
</protein>
<dbReference type="AlphaFoldDB" id="A0A4R3V4W3"/>
<evidence type="ECO:0000256" key="2">
    <source>
        <dbReference type="ARBA" id="ARBA00010488"/>
    </source>
</evidence>
<dbReference type="Proteomes" id="UP000294692">
    <property type="component" value="Unassembled WGS sequence"/>
</dbReference>